<evidence type="ECO:0000256" key="2">
    <source>
        <dbReference type="ARBA" id="ARBA00023125"/>
    </source>
</evidence>
<protein>
    <submittedName>
        <fullName evidence="5">Helix-turn-helix transcriptional regulator</fullName>
    </submittedName>
</protein>
<evidence type="ECO:0000313" key="6">
    <source>
        <dbReference type="Proteomes" id="UP001165366"/>
    </source>
</evidence>
<dbReference type="Proteomes" id="UP001165366">
    <property type="component" value="Unassembled WGS sequence"/>
</dbReference>
<dbReference type="InterPro" id="IPR046532">
    <property type="entry name" value="DUF6597"/>
</dbReference>
<dbReference type="EMBL" id="JAKLWS010000004">
    <property type="protein sequence ID" value="MCG2587914.1"/>
    <property type="molecule type" value="Genomic_DNA"/>
</dbReference>
<organism evidence="5 6">
    <name type="scientific">Rhodohalobacter sulfatireducens</name>
    <dbReference type="NCBI Taxonomy" id="2911366"/>
    <lineage>
        <taxon>Bacteria</taxon>
        <taxon>Pseudomonadati</taxon>
        <taxon>Balneolota</taxon>
        <taxon>Balneolia</taxon>
        <taxon>Balneolales</taxon>
        <taxon>Balneolaceae</taxon>
        <taxon>Rhodohalobacter</taxon>
    </lineage>
</organism>
<name>A0ABS9KAN2_9BACT</name>
<dbReference type="Gene3D" id="1.10.10.60">
    <property type="entry name" value="Homeodomain-like"/>
    <property type="match status" value="1"/>
</dbReference>
<accession>A0ABS9KAN2</accession>
<keyword evidence="1" id="KW-0805">Transcription regulation</keyword>
<proteinExistence type="predicted"/>
<keyword evidence="2" id="KW-0238">DNA-binding</keyword>
<comment type="caution">
    <text evidence="5">The sequence shown here is derived from an EMBL/GenBank/DDBJ whole genome shotgun (WGS) entry which is preliminary data.</text>
</comment>
<dbReference type="PANTHER" id="PTHR46796:SF13">
    <property type="entry name" value="HTH-TYPE TRANSCRIPTIONAL ACTIVATOR RHAS"/>
    <property type="match status" value="1"/>
</dbReference>
<reference evidence="5" key="2">
    <citation type="submission" date="2024-05" db="EMBL/GenBank/DDBJ databases">
        <title>Rhodohalobacter halophilus gen. nov., sp. nov., a moderately halophilic member of the family Balneolaceae.</title>
        <authorList>
            <person name="Xia J."/>
        </authorList>
    </citation>
    <scope>NUCLEOTIDE SEQUENCE</scope>
    <source>
        <strain evidence="5">WB101</strain>
    </source>
</reference>
<sequence>MDYKEYWPPKEISHLVECFWTNTLHPDDFQQEYDFIIPDGGADAIFMLNGHYLREDEENSTKYLVDQCSFVTPFQRAVKVYQEPYTTCLAVRFRPEAIQALTGVTLGELDRPAYPLYEIMPELADLVMSQISKKSSEAEIIRRLTGWLSQKQIEPSANAIVTRFIDQTIQSKGKVGIKNFCGELQVHKSTLEKNFKHYTGYTPKEYSKVIRFNFLLNRILFSPMNLTEITYEMGFFDQSHMIRDFRKITGMNPTDFIEKKFTVPKLAAMAISNKRLYL</sequence>
<dbReference type="InterPro" id="IPR018060">
    <property type="entry name" value="HTH_AraC"/>
</dbReference>
<dbReference type="PANTHER" id="PTHR46796">
    <property type="entry name" value="HTH-TYPE TRANSCRIPTIONAL ACTIVATOR RHAS-RELATED"/>
    <property type="match status" value="1"/>
</dbReference>
<dbReference type="SMART" id="SM00342">
    <property type="entry name" value="HTH_ARAC"/>
    <property type="match status" value="1"/>
</dbReference>
<feature type="domain" description="HTH araC/xylS-type" evidence="4">
    <location>
        <begin position="159"/>
        <end position="259"/>
    </location>
</feature>
<dbReference type="Pfam" id="PF12833">
    <property type="entry name" value="HTH_18"/>
    <property type="match status" value="1"/>
</dbReference>
<dbReference type="RefSeq" id="WP_237852757.1">
    <property type="nucleotide sequence ID" value="NZ_JAKLWS010000004.1"/>
</dbReference>
<keyword evidence="6" id="KW-1185">Reference proteome</keyword>
<dbReference type="InterPro" id="IPR050204">
    <property type="entry name" value="AraC_XylS_family_regulators"/>
</dbReference>
<evidence type="ECO:0000259" key="4">
    <source>
        <dbReference type="PROSITE" id="PS01124"/>
    </source>
</evidence>
<dbReference type="SUPFAM" id="SSF46689">
    <property type="entry name" value="Homeodomain-like"/>
    <property type="match status" value="1"/>
</dbReference>
<keyword evidence="3" id="KW-0804">Transcription</keyword>
<evidence type="ECO:0000313" key="5">
    <source>
        <dbReference type="EMBL" id="MCG2587914.1"/>
    </source>
</evidence>
<dbReference type="InterPro" id="IPR009057">
    <property type="entry name" value="Homeodomain-like_sf"/>
</dbReference>
<gene>
    <name evidence="5" type="ORF">L6773_05025</name>
</gene>
<dbReference type="PROSITE" id="PS01124">
    <property type="entry name" value="HTH_ARAC_FAMILY_2"/>
    <property type="match status" value="1"/>
</dbReference>
<evidence type="ECO:0000256" key="3">
    <source>
        <dbReference type="ARBA" id="ARBA00023163"/>
    </source>
</evidence>
<reference evidence="5" key="1">
    <citation type="submission" date="2022-01" db="EMBL/GenBank/DDBJ databases">
        <authorList>
            <person name="Wang Y."/>
        </authorList>
    </citation>
    <scope>NUCLEOTIDE SEQUENCE</scope>
    <source>
        <strain evidence="5">WB101</strain>
    </source>
</reference>
<dbReference type="Pfam" id="PF20240">
    <property type="entry name" value="DUF6597"/>
    <property type="match status" value="1"/>
</dbReference>
<evidence type="ECO:0000256" key="1">
    <source>
        <dbReference type="ARBA" id="ARBA00023015"/>
    </source>
</evidence>